<feature type="non-terminal residue" evidence="1">
    <location>
        <position position="67"/>
    </location>
</feature>
<gene>
    <name evidence="1" type="ORF">METZ01_LOCUS262219</name>
</gene>
<protein>
    <recommendedName>
        <fullName evidence="2">Zinc-finger domain-containing protein</fullName>
    </recommendedName>
</protein>
<reference evidence="1" key="1">
    <citation type="submission" date="2018-05" db="EMBL/GenBank/DDBJ databases">
        <authorList>
            <person name="Lanie J.A."/>
            <person name="Ng W.-L."/>
            <person name="Kazmierczak K.M."/>
            <person name="Andrzejewski T.M."/>
            <person name="Davidsen T.M."/>
            <person name="Wayne K.J."/>
            <person name="Tettelin H."/>
            <person name="Glass J.I."/>
            <person name="Rusch D."/>
            <person name="Podicherti R."/>
            <person name="Tsui H.-C.T."/>
            <person name="Winkler M.E."/>
        </authorList>
    </citation>
    <scope>NUCLEOTIDE SEQUENCE</scope>
</reference>
<name>A0A382JCP6_9ZZZZ</name>
<sequence>MELKNLEECPTIQIISKFVDGLIVGEEKEILIAHFDTCPICYETLTNTLDTQEEFPNLFEQNKSADI</sequence>
<accession>A0A382JCP6</accession>
<evidence type="ECO:0008006" key="2">
    <source>
        <dbReference type="Google" id="ProtNLM"/>
    </source>
</evidence>
<evidence type="ECO:0000313" key="1">
    <source>
        <dbReference type="EMBL" id="SVC09365.1"/>
    </source>
</evidence>
<dbReference type="EMBL" id="UINC01073180">
    <property type="protein sequence ID" value="SVC09365.1"/>
    <property type="molecule type" value="Genomic_DNA"/>
</dbReference>
<dbReference type="AlphaFoldDB" id="A0A382JCP6"/>
<organism evidence="1">
    <name type="scientific">marine metagenome</name>
    <dbReference type="NCBI Taxonomy" id="408172"/>
    <lineage>
        <taxon>unclassified sequences</taxon>
        <taxon>metagenomes</taxon>
        <taxon>ecological metagenomes</taxon>
    </lineage>
</organism>
<proteinExistence type="predicted"/>